<dbReference type="InterPro" id="IPR039422">
    <property type="entry name" value="MarR/SlyA-like"/>
</dbReference>
<dbReference type="InterPro" id="IPR036390">
    <property type="entry name" value="WH_DNA-bd_sf"/>
</dbReference>
<keyword evidence="3" id="KW-1185">Reference proteome</keyword>
<organism evidence="2 3">
    <name type="scientific">Anaerotignum lactatifermentans</name>
    <dbReference type="NCBI Taxonomy" id="160404"/>
    <lineage>
        <taxon>Bacteria</taxon>
        <taxon>Bacillati</taxon>
        <taxon>Bacillota</taxon>
        <taxon>Clostridia</taxon>
        <taxon>Lachnospirales</taxon>
        <taxon>Anaerotignaceae</taxon>
        <taxon>Anaerotignum</taxon>
    </lineage>
</organism>
<dbReference type="SUPFAM" id="SSF46785">
    <property type="entry name" value="Winged helix' DNA-binding domain"/>
    <property type="match status" value="1"/>
</dbReference>
<accession>A0ABS2G9H1</accession>
<name>A0ABS2G9H1_9FIRM</name>
<dbReference type="InterPro" id="IPR000835">
    <property type="entry name" value="HTH_MarR-typ"/>
</dbReference>
<dbReference type="InterPro" id="IPR036388">
    <property type="entry name" value="WH-like_DNA-bd_sf"/>
</dbReference>
<sequence length="144" mass="16606">MKYRQINKSKCYCITMCRAANAITSFYDEGLKPAGITTKQFSLLIHLSRLGEASTVELADYVNLERSTVTRNLKALLAQGWIEDRAGAGRRNHKYSVTQKGMEKLEETDLLWEEMQKRIQDYLGQEKAKELLEGLYLLQQLQQE</sequence>
<dbReference type="RefSeq" id="WP_205133298.1">
    <property type="nucleotide sequence ID" value="NZ_JACSNT010000005.1"/>
</dbReference>
<evidence type="ECO:0000313" key="2">
    <source>
        <dbReference type="EMBL" id="MBM6877288.1"/>
    </source>
</evidence>
<comment type="caution">
    <text evidence="2">The sequence shown here is derived from an EMBL/GenBank/DDBJ whole genome shotgun (WGS) entry which is preliminary data.</text>
</comment>
<dbReference type="Gene3D" id="1.10.10.10">
    <property type="entry name" value="Winged helix-like DNA-binding domain superfamily/Winged helix DNA-binding domain"/>
    <property type="match status" value="1"/>
</dbReference>
<evidence type="ECO:0000259" key="1">
    <source>
        <dbReference type="PROSITE" id="PS50995"/>
    </source>
</evidence>
<dbReference type="PROSITE" id="PS50995">
    <property type="entry name" value="HTH_MARR_2"/>
    <property type="match status" value="1"/>
</dbReference>
<dbReference type="SMART" id="SM00347">
    <property type="entry name" value="HTH_MARR"/>
    <property type="match status" value="1"/>
</dbReference>
<feature type="domain" description="HTH marR-type" evidence="1">
    <location>
        <begin position="1"/>
        <end position="143"/>
    </location>
</feature>
<evidence type="ECO:0000313" key="3">
    <source>
        <dbReference type="Proteomes" id="UP000729290"/>
    </source>
</evidence>
<dbReference type="PANTHER" id="PTHR33164">
    <property type="entry name" value="TRANSCRIPTIONAL REGULATOR, MARR FAMILY"/>
    <property type="match status" value="1"/>
</dbReference>
<gene>
    <name evidence="2" type="ORF">H9X83_03815</name>
</gene>
<proteinExistence type="predicted"/>
<dbReference type="Pfam" id="PF12802">
    <property type="entry name" value="MarR_2"/>
    <property type="match status" value="1"/>
</dbReference>
<reference evidence="2 3" key="1">
    <citation type="journal article" date="2021" name="Sci. Rep.">
        <title>The distribution of antibiotic resistance genes in chicken gut microbiota commensals.</title>
        <authorList>
            <person name="Juricova H."/>
            <person name="Matiasovicova J."/>
            <person name="Kubasova T."/>
            <person name="Cejkova D."/>
            <person name="Rychlik I."/>
        </authorList>
    </citation>
    <scope>NUCLEOTIDE SEQUENCE [LARGE SCALE GENOMIC DNA]</scope>
    <source>
        <strain evidence="2 3">An431b</strain>
    </source>
</reference>
<protein>
    <submittedName>
        <fullName evidence="2">Winged helix-turn-helix transcriptional regulator</fullName>
    </submittedName>
</protein>
<dbReference type="EMBL" id="JACSNV010000004">
    <property type="protein sequence ID" value="MBM6877288.1"/>
    <property type="molecule type" value="Genomic_DNA"/>
</dbReference>
<dbReference type="PANTHER" id="PTHR33164:SF105">
    <property type="entry name" value="TRANSCRIPTIONAL REPRESSOR PROTEIN-RELATED"/>
    <property type="match status" value="1"/>
</dbReference>
<dbReference type="Proteomes" id="UP000729290">
    <property type="component" value="Unassembled WGS sequence"/>
</dbReference>